<dbReference type="Pfam" id="PF25056">
    <property type="entry name" value="DUF7793"/>
    <property type="match status" value="1"/>
</dbReference>
<evidence type="ECO:0000313" key="2">
    <source>
        <dbReference type="EMBL" id="MBD3363645.1"/>
    </source>
</evidence>
<sequence length="146" mass="16618">MSKQPAITTYEAESDVVRVKLTRQIDIENVDAYIDALNKALGKSKRKYQLIDASSLRHLVLDKETRRVLRDNEAGIKTNKIAYVGLSPVSRMMFRALHAVNQNEGPEYGFFYTEQEALAWLRKNIPIQSELLKGMIDASCKVNDET</sequence>
<evidence type="ECO:0000259" key="1">
    <source>
        <dbReference type="Pfam" id="PF25056"/>
    </source>
</evidence>
<dbReference type="InterPro" id="IPR056695">
    <property type="entry name" value="DUF7793"/>
</dbReference>
<dbReference type="Gene3D" id="3.40.50.10600">
    <property type="entry name" value="SpoIIaa-like domains"/>
    <property type="match status" value="1"/>
</dbReference>
<reference evidence="2" key="1">
    <citation type="submission" date="2019-11" db="EMBL/GenBank/DDBJ databases">
        <title>Microbial mats filling the niche in hypersaline microbial mats.</title>
        <authorList>
            <person name="Wong H.L."/>
            <person name="Macleod F.I."/>
            <person name="White R.A. III"/>
            <person name="Burns B.P."/>
        </authorList>
    </citation>
    <scope>NUCLEOTIDE SEQUENCE</scope>
    <source>
        <strain evidence="2">Bin_327</strain>
    </source>
</reference>
<proteinExistence type="predicted"/>
<dbReference type="InterPro" id="IPR036513">
    <property type="entry name" value="STAS_dom_sf"/>
</dbReference>
<dbReference type="InterPro" id="IPR038396">
    <property type="entry name" value="SpoIIAA-like_sf"/>
</dbReference>
<organism evidence="2 3">
    <name type="scientific">candidate division WOR-3 bacterium</name>
    <dbReference type="NCBI Taxonomy" id="2052148"/>
    <lineage>
        <taxon>Bacteria</taxon>
        <taxon>Bacteria division WOR-3</taxon>
    </lineage>
</organism>
<dbReference type="Proteomes" id="UP000630660">
    <property type="component" value="Unassembled WGS sequence"/>
</dbReference>
<dbReference type="AlphaFoldDB" id="A0A9D5QD24"/>
<evidence type="ECO:0000313" key="3">
    <source>
        <dbReference type="Proteomes" id="UP000630660"/>
    </source>
</evidence>
<dbReference type="SUPFAM" id="SSF52091">
    <property type="entry name" value="SpoIIaa-like"/>
    <property type="match status" value="1"/>
</dbReference>
<comment type="caution">
    <text evidence="2">The sequence shown here is derived from an EMBL/GenBank/DDBJ whole genome shotgun (WGS) entry which is preliminary data.</text>
</comment>
<gene>
    <name evidence="2" type="ORF">GF359_00360</name>
</gene>
<accession>A0A9D5QD24</accession>
<protein>
    <recommendedName>
        <fullName evidence="1">DUF7793 domain-containing protein</fullName>
    </recommendedName>
</protein>
<dbReference type="EMBL" id="WJKJ01000010">
    <property type="protein sequence ID" value="MBD3363645.1"/>
    <property type="molecule type" value="Genomic_DNA"/>
</dbReference>
<name>A0A9D5QD24_UNCW3</name>
<feature type="domain" description="DUF7793" evidence="1">
    <location>
        <begin position="18"/>
        <end position="123"/>
    </location>
</feature>